<gene>
    <name evidence="1" type="ORF">FS320_08020</name>
</gene>
<dbReference type="Gene3D" id="3.20.20.410">
    <property type="entry name" value="Protein of unknown function UPF0759"/>
    <property type="match status" value="1"/>
</dbReference>
<dbReference type="PANTHER" id="PTHR30348:SF4">
    <property type="entry name" value="DUF72 DOMAIN-CONTAINING PROTEIN"/>
    <property type="match status" value="1"/>
</dbReference>
<dbReference type="InterPro" id="IPR036520">
    <property type="entry name" value="UPF0759_sf"/>
</dbReference>
<reference evidence="1 2" key="1">
    <citation type="journal article" date="2019" name="Syst. Appl. Microbiol.">
        <title>Microvirga tunisiensis sp. nov., a root nodule symbiotic bacterium isolated from Lupinus micranthus and L. luteus grown in Northern Tunisia.</title>
        <authorList>
            <person name="Msaddak A."/>
            <person name="Rejili M."/>
            <person name="Duran D."/>
            <person name="Mars M."/>
            <person name="Palacios J.M."/>
            <person name="Ruiz-Argueso T."/>
            <person name="Rey L."/>
            <person name="Imperial J."/>
        </authorList>
    </citation>
    <scope>NUCLEOTIDE SEQUENCE [LARGE SCALE GENOMIC DNA]</scope>
    <source>
        <strain evidence="1 2">Lmie10</strain>
    </source>
</reference>
<name>A0A5N7ME12_9HYPH</name>
<dbReference type="SUPFAM" id="SSF117396">
    <property type="entry name" value="TM1631-like"/>
    <property type="match status" value="1"/>
</dbReference>
<dbReference type="Pfam" id="PF01904">
    <property type="entry name" value="DUF72"/>
    <property type="match status" value="1"/>
</dbReference>
<dbReference type="PANTHER" id="PTHR30348">
    <property type="entry name" value="UNCHARACTERIZED PROTEIN YECE"/>
    <property type="match status" value="1"/>
</dbReference>
<evidence type="ECO:0000313" key="1">
    <source>
        <dbReference type="EMBL" id="MPR25182.1"/>
    </source>
</evidence>
<dbReference type="EMBL" id="VOSK01000018">
    <property type="protein sequence ID" value="MPR25182.1"/>
    <property type="molecule type" value="Genomic_DNA"/>
</dbReference>
<dbReference type="InterPro" id="IPR002763">
    <property type="entry name" value="DUF72"/>
</dbReference>
<organism evidence="1 2">
    <name type="scientific">Microvirga tunisiensis</name>
    <dbReference type="NCBI Taxonomy" id="2108360"/>
    <lineage>
        <taxon>Bacteria</taxon>
        <taxon>Pseudomonadati</taxon>
        <taxon>Pseudomonadota</taxon>
        <taxon>Alphaproteobacteria</taxon>
        <taxon>Hyphomicrobiales</taxon>
        <taxon>Methylobacteriaceae</taxon>
        <taxon>Microvirga</taxon>
    </lineage>
</organism>
<accession>A0A5N7ME12</accession>
<proteinExistence type="predicted"/>
<sequence length="290" mass="33472">MSKSQPLIASGEIHRSEPIARPAAHEPSRMITSAMMKTEIRIGTSGWHYRSWHGPFYPPRLKIKDFLSYYIQRFDTAEINNSFYRLPTEQAVRAWHDSTPKGFLFAWKASRFITHMKRLKGIEESINLVFDRMNALGEKFGPVLFQLPPTFKADDETRERVARCLSLIPEGRRCAFEFRHTSWYEESTFRILRDHNAALCISDHADAPAPWEATTDFVYVRAHGTNGRYAGSYSAETLQNWERHIADWRKSGRSVYVYFDNDIKSAAPGDARALLQLMNDDQSLKAMSSR</sequence>
<keyword evidence="2" id="KW-1185">Reference proteome</keyword>
<evidence type="ECO:0000313" key="2">
    <source>
        <dbReference type="Proteomes" id="UP000403266"/>
    </source>
</evidence>
<comment type="caution">
    <text evidence="1">The sequence shown here is derived from an EMBL/GenBank/DDBJ whole genome shotgun (WGS) entry which is preliminary data.</text>
</comment>
<dbReference type="AlphaFoldDB" id="A0A5N7ME12"/>
<dbReference type="OrthoDB" id="9780310at2"/>
<protein>
    <submittedName>
        <fullName evidence="1">DUF72 domain-containing protein</fullName>
    </submittedName>
</protein>
<dbReference type="Proteomes" id="UP000403266">
    <property type="component" value="Unassembled WGS sequence"/>
</dbReference>